<evidence type="ECO:0000256" key="1">
    <source>
        <dbReference type="ARBA" id="ARBA00023235"/>
    </source>
</evidence>
<reference evidence="7 8" key="1">
    <citation type="submission" date="2013-11" db="EMBL/GenBank/DDBJ databases">
        <title>Elucidation of the Photorhabdus temperata genome and generation of transposon mutant library to identify motility mutants.</title>
        <authorList>
            <person name="Hurst S.G.IV."/>
            <person name="Micheals B."/>
            <person name="Abebe-Akele F."/>
            <person name="Rowedder H."/>
            <person name="Bullock H."/>
            <person name="Jackobeck R."/>
            <person name="Janicki E."/>
            <person name="Tisa L.S."/>
        </authorList>
    </citation>
    <scope>NUCLEOTIDE SEQUENCE [LARGE SCALE GENOMIC DNA]</scope>
    <source>
        <strain evidence="7 8">NC19</strain>
    </source>
</reference>
<dbReference type="SUPFAM" id="SSF53756">
    <property type="entry name" value="UDP-Glycosyltransferase/glycogen phosphorylase"/>
    <property type="match status" value="1"/>
</dbReference>
<evidence type="ECO:0000256" key="2">
    <source>
        <dbReference type="ARBA" id="ARBA00036080"/>
    </source>
</evidence>
<organism evidence="7 8">
    <name type="scientific">Photorhabdus khanii NC19</name>
    <dbReference type="NCBI Taxonomy" id="1004151"/>
    <lineage>
        <taxon>Bacteria</taxon>
        <taxon>Pseudomonadati</taxon>
        <taxon>Pseudomonadota</taxon>
        <taxon>Gammaproteobacteria</taxon>
        <taxon>Enterobacterales</taxon>
        <taxon>Morganellaceae</taxon>
        <taxon>Photorhabdus</taxon>
    </lineage>
</organism>
<sequence>MHLAPTPGNAANLIRGGIKEDRIVITGNTVIDALYWAIKREQSCRHAIFEDLQHDTRKIILASVHRREAWEKIPEIANAIKQIAARQDVRIIIPMHKNPVVCQTLQNILANMINVDLIEPLNYLDFCQLMSRADIILSDSSGAEEEGPTLGKPTLILRSLTERPEAIHTGSAILVGNSGDLIIRRVNHILDNLDVFKSANIQTKHYGDGQATQRVIGAIANYFGLGPAVQPFYHGCEMGLGRIS</sequence>
<dbReference type="Gene3D" id="3.40.50.2000">
    <property type="entry name" value="Glycogen Phosphorylase B"/>
    <property type="match status" value="2"/>
</dbReference>
<evidence type="ECO:0000313" key="8">
    <source>
        <dbReference type="Proteomes" id="UP000018957"/>
    </source>
</evidence>
<name>W3VC40_9GAMM</name>
<dbReference type="GO" id="GO:0008761">
    <property type="term" value="F:UDP-N-acetylglucosamine 2-epimerase activity"/>
    <property type="evidence" value="ECO:0007669"/>
    <property type="project" value="UniProtKB-EC"/>
</dbReference>
<evidence type="ECO:0000256" key="3">
    <source>
        <dbReference type="ARBA" id="ARBA00038209"/>
    </source>
</evidence>
<dbReference type="AlphaFoldDB" id="W3VC40"/>
<evidence type="ECO:0000256" key="4">
    <source>
        <dbReference type="ARBA" id="ARBA00038858"/>
    </source>
</evidence>
<dbReference type="Pfam" id="PF02350">
    <property type="entry name" value="Epimerase_2"/>
    <property type="match status" value="1"/>
</dbReference>
<dbReference type="EMBL" id="AYSJ01000004">
    <property type="protein sequence ID" value="ETS32675.1"/>
    <property type="molecule type" value="Genomic_DNA"/>
</dbReference>
<evidence type="ECO:0000256" key="5">
    <source>
        <dbReference type="RuleBase" id="RU003513"/>
    </source>
</evidence>
<keyword evidence="1 5" id="KW-0413">Isomerase</keyword>
<protein>
    <recommendedName>
        <fullName evidence="4">UDP-N-acetylglucosamine 2-epimerase (non-hydrolyzing)</fullName>
        <ecNumber evidence="4">5.1.3.14</ecNumber>
    </recommendedName>
</protein>
<dbReference type="Proteomes" id="UP000018957">
    <property type="component" value="Unassembled WGS sequence"/>
</dbReference>
<dbReference type="PATRIC" id="fig|1004151.3.peg.1345"/>
<keyword evidence="8" id="KW-1185">Reference proteome</keyword>
<dbReference type="InterPro" id="IPR003331">
    <property type="entry name" value="UDP_GlcNAc_Epimerase_2_dom"/>
</dbReference>
<feature type="domain" description="UDP-N-acetylglucosamine 2-epimerase" evidence="6">
    <location>
        <begin position="1"/>
        <end position="219"/>
    </location>
</feature>
<gene>
    <name evidence="7" type="ORF">PTE_01319</name>
</gene>
<accession>W3VC40</accession>
<comment type="similarity">
    <text evidence="3 5">Belongs to the UDP-N-acetylglucosamine 2-epimerase family.</text>
</comment>
<comment type="caution">
    <text evidence="7">The sequence shown here is derived from an EMBL/GenBank/DDBJ whole genome shotgun (WGS) entry which is preliminary data.</text>
</comment>
<evidence type="ECO:0000313" key="7">
    <source>
        <dbReference type="EMBL" id="ETS32675.1"/>
    </source>
</evidence>
<dbReference type="PANTHER" id="PTHR43174:SF2">
    <property type="entry name" value="UDP-N-ACETYLGLUCOSAMINE 2-EPIMERASE"/>
    <property type="match status" value="1"/>
</dbReference>
<dbReference type="InterPro" id="IPR029767">
    <property type="entry name" value="WecB-like"/>
</dbReference>
<dbReference type="EC" id="5.1.3.14" evidence="4"/>
<evidence type="ECO:0000259" key="6">
    <source>
        <dbReference type="Pfam" id="PF02350"/>
    </source>
</evidence>
<comment type="catalytic activity">
    <reaction evidence="2">
        <text>UDP-N-acetyl-alpha-D-glucosamine = UDP-N-acetyl-alpha-D-mannosamine</text>
        <dbReference type="Rhea" id="RHEA:17213"/>
        <dbReference type="ChEBI" id="CHEBI:57705"/>
        <dbReference type="ChEBI" id="CHEBI:68623"/>
        <dbReference type="EC" id="5.1.3.14"/>
    </reaction>
</comment>
<proteinExistence type="inferred from homology"/>
<dbReference type="PANTHER" id="PTHR43174">
    <property type="entry name" value="UDP-N-ACETYLGLUCOSAMINE 2-EPIMERASE"/>
    <property type="match status" value="1"/>
</dbReference>